<dbReference type="Proteomes" id="UP001211065">
    <property type="component" value="Unassembled WGS sequence"/>
</dbReference>
<feature type="compositionally biased region" description="Basic and acidic residues" evidence="9">
    <location>
        <begin position="570"/>
        <end position="584"/>
    </location>
</feature>
<dbReference type="InterPro" id="IPR028589">
    <property type="entry name" value="SPB1-like"/>
</dbReference>
<sequence length="862" mass="99066">MGKVNTKKHAKGRLDKYYHMAKEQGYRARSAFKLIQLNKKFDFLEKSKVLIDLCAAPGGWLQVAAKYMPKQSIIIGLDLAPIKPIPNVITFVEDITTDKCKATLKSQLKHFKADTVLHDGAPNVGKSWLHDAFTQSELVLSSLKLATQFLAPEGNFITKVFRSKDYNKLLWVFNQLFKKVEATKPASSRNVSAEIFVVCTGYLAPKKIDPKFLDAKWVFKEVDDFEGLEEMDEKKKKERQSTILNDLLHPEKRHRHREGYEDGNYTQFTPSSIVQFVKGNDHIELLARSSSLIFDDNEAGTEIKTHPLTTIELKECIKDLKVLGKKDFKMMLKWREQIRLSLGIDKSRKQKKEELDAKLSNSNVEIEETPESIAEKLSLETLTAEAKLKRQKKKIREKKAKTLLKLRYGMETPMDVGIDASNVLLDDAEDTAVGGSGSLFSINKINNSANEVDVLSASEEEKNDDSESGSEIFDSDEEIEHKITSMEQDLDGLYENFRLRQAEKDPAAHMKQQKKENKLKGKKAMKEQFEEWYGVEYEKKKEQFVKQLGDESDADDVSDSNDDVLLTDSESEKDSEFEDAKPLSDRAKKFFDNPVFNSMKTDNLKRKKKENVAPNGGNFDKEMEICSSSEDEEDKEIRKLNRKKRKTGLEEVDEQEVEYVPAESEQNPEDFSDDEFLIKTARDYTIAQKLIHPSGKRDLIDDAFNRYSFNDEEGSLPEWFIADESRHKKIHIPVTKEAVQTMKDRLRELNDRPIKKIAEAKFRKQYRQIKRQEKFLNKANAINDDEDLPDKAKAKHIVKTLLQGKKVKRDKAPKLVVAKMGNKGVKGRPKGVKGKYKMVDSRMKKELRADKRQKKATKKKRR</sequence>
<dbReference type="GO" id="GO:0008650">
    <property type="term" value="F:rRNA (uridine-2'-O-)-methyltransferase activity"/>
    <property type="evidence" value="ECO:0007669"/>
    <property type="project" value="TreeGrafter"/>
</dbReference>
<feature type="active site" description="Proton acceptor" evidence="8">
    <location>
        <position position="159"/>
    </location>
</feature>
<evidence type="ECO:0000256" key="6">
    <source>
        <dbReference type="ARBA" id="ARBA00022691"/>
    </source>
</evidence>
<evidence type="ECO:0000259" key="10">
    <source>
        <dbReference type="Pfam" id="PF01728"/>
    </source>
</evidence>
<reference evidence="13" key="1">
    <citation type="submission" date="2020-05" db="EMBL/GenBank/DDBJ databases">
        <title>Phylogenomic resolution of chytrid fungi.</title>
        <authorList>
            <person name="Stajich J.E."/>
            <person name="Amses K."/>
            <person name="Simmons R."/>
            <person name="Seto K."/>
            <person name="Myers J."/>
            <person name="Bonds A."/>
            <person name="Quandt C.A."/>
            <person name="Barry K."/>
            <person name="Liu P."/>
            <person name="Grigoriev I."/>
            <person name="Longcore J.E."/>
            <person name="James T.Y."/>
        </authorList>
    </citation>
    <scope>NUCLEOTIDE SEQUENCE</scope>
    <source>
        <strain evidence="13">JEL0476</strain>
    </source>
</reference>
<evidence type="ECO:0000256" key="7">
    <source>
        <dbReference type="ARBA" id="ARBA00023242"/>
    </source>
</evidence>
<dbReference type="Pfam" id="PF07780">
    <property type="entry name" value="Spb1_C"/>
    <property type="match status" value="1"/>
</dbReference>
<dbReference type="HAMAP" id="MF_01547">
    <property type="entry name" value="RNA_methyltr_E"/>
    <property type="match status" value="1"/>
</dbReference>
<feature type="binding site" evidence="8">
    <location>
        <position position="78"/>
    </location>
    <ligand>
        <name>S-adenosyl-L-methionine</name>
        <dbReference type="ChEBI" id="CHEBI:59789"/>
    </ligand>
</feature>
<dbReference type="GO" id="GO:0000466">
    <property type="term" value="P:maturation of 5.8S rRNA from tricistronic rRNA transcript (SSU-rRNA, 5.8S rRNA, LSU-rRNA)"/>
    <property type="evidence" value="ECO:0007669"/>
    <property type="project" value="TreeGrafter"/>
</dbReference>
<dbReference type="GO" id="GO:0005730">
    <property type="term" value="C:nucleolus"/>
    <property type="evidence" value="ECO:0007669"/>
    <property type="project" value="UniProtKB-SubCell"/>
</dbReference>
<comment type="caution">
    <text evidence="13">The sequence shown here is derived from an EMBL/GenBank/DDBJ whole genome shotgun (WGS) entry which is preliminary data.</text>
</comment>
<feature type="region of interest" description="Disordered" evidence="9">
    <location>
        <begin position="454"/>
        <end position="477"/>
    </location>
</feature>
<evidence type="ECO:0000256" key="1">
    <source>
        <dbReference type="ARBA" id="ARBA00004604"/>
    </source>
</evidence>
<feature type="region of interest" description="Disordered" evidence="9">
    <location>
        <begin position="601"/>
        <end position="673"/>
    </location>
</feature>
<feature type="compositionally biased region" description="Acidic residues" evidence="9">
    <location>
        <begin position="550"/>
        <end position="562"/>
    </location>
</feature>
<name>A0AAD5XYW8_9FUNG</name>
<dbReference type="FunFam" id="3.40.50.150:FF:000004">
    <property type="entry name" value="AdoMet-dependent rRNA methyltransferase SPB1"/>
    <property type="match status" value="1"/>
</dbReference>
<feature type="compositionally biased region" description="Basic and acidic residues" evidence="9">
    <location>
        <begin position="837"/>
        <end position="850"/>
    </location>
</feature>
<dbReference type="SUPFAM" id="SSF53335">
    <property type="entry name" value="S-adenosyl-L-methionine-dependent methyltransferases"/>
    <property type="match status" value="1"/>
</dbReference>
<feature type="domain" description="Ribosomal RNA methyltransferase FtsJ" evidence="10">
    <location>
        <begin position="26"/>
        <end position="202"/>
    </location>
</feature>
<feature type="domain" description="DUF3381" evidence="12">
    <location>
        <begin position="250"/>
        <end position="403"/>
    </location>
</feature>
<dbReference type="InterPro" id="IPR024576">
    <property type="entry name" value="rRNA_MeTfrase_Spb1_DUF3381"/>
</dbReference>
<organism evidence="13 14">
    <name type="scientific">Clydaea vesicula</name>
    <dbReference type="NCBI Taxonomy" id="447962"/>
    <lineage>
        <taxon>Eukaryota</taxon>
        <taxon>Fungi</taxon>
        <taxon>Fungi incertae sedis</taxon>
        <taxon>Chytridiomycota</taxon>
        <taxon>Chytridiomycota incertae sedis</taxon>
        <taxon>Chytridiomycetes</taxon>
        <taxon>Lobulomycetales</taxon>
        <taxon>Lobulomycetaceae</taxon>
        <taxon>Clydaea</taxon>
    </lineage>
</organism>
<evidence type="ECO:0000256" key="5">
    <source>
        <dbReference type="ARBA" id="ARBA00022679"/>
    </source>
</evidence>
<keyword evidence="14" id="KW-1185">Reference proteome</keyword>
<evidence type="ECO:0000313" key="13">
    <source>
        <dbReference type="EMBL" id="KAJ3214656.1"/>
    </source>
</evidence>
<feature type="region of interest" description="Disordered" evidence="9">
    <location>
        <begin position="503"/>
        <end position="523"/>
    </location>
</feature>
<dbReference type="Pfam" id="PF01728">
    <property type="entry name" value="FtsJ"/>
    <property type="match status" value="1"/>
</dbReference>
<comment type="subcellular location">
    <subcellularLocation>
        <location evidence="1 8">Nucleus</location>
        <location evidence="1 8">Nucleolus</location>
    </subcellularLocation>
</comment>
<keyword evidence="7 8" id="KW-0539">Nucleus</keyword>
<dbReference type="InterPro" id="IPR002877">
    <property type="entry name" value="RNA_MeTrfase_FtsJ_dom"/>
</dbReference>
<dbReference type="HAMAP" id="MF_03163">
    <property type="entry name" value="RNA_methyltr_E_SPB1"/>
    <property type="match status" value="1"/>
</dbReference>
<dbReference type="EMBL" id="JADGJW010000602">
    <property type="protein sequence ID" value="KAJ3214656.1"/>
    <property type="molecule type" value="Genomic_DNA"/>
</dbReference>
<keyword evidence="6 8" id="KW-0949">S-adenosyl-L-methionine</keyword>
<evidence type="ECO:0000256" key="3">
    <source>
        <dbReference type="ARBA" id="ARBA00022552"/>
    </source>
</evidence>
<dbReference type="InterPro" id="IPR029063">
    <property type="entry name" value="SAM-dependent_MTases_sf"/>
</dbReference>
<feature type="region of interest" description="Disordered" evidence="9">
    <location>
        <begin position="821"/>
        <end position="862"/>
    </location>
</feature>
<gene>
    <name evidence="13" type="primary">SPB1</name>
    <name evidence="13" type="ORF">HK099_006767</name>
</gene>
<keyword evidence="2 8" id="KW-0690">Ribosome biogenesis</keyword>
<keyword evidence="4 8" id="KW-0489">Methyltransferase</keyword>
<evidence type="ECO:0000259" key="12">
    <source>
        <dbReference type="Pfam" id="PF11861"/>
    </source>
</evidence>
<dbReference type="Gene3D" id="3.40.50.150">
    <property type="entry name" value="Vaccinia Virus protein VP39"/>
    <property type="match status" value="1"/>
</dbReference>
<dbReference type="InterPro" id="IPR050082">
    <property type="entry name" value="RNA_methyltr_RlmE"/>
</dbReference>
<dbReference type="GO" id="GO:0016435">
    <property type="term" value="F:rRNA (guanine) methyltransferase activity"/>
    <property type="evidence" value="ECO:0007669"/>
    <property type="project" value="TreeGrafter"/>
</dbReference>
<dbReference type="GO" id="GO:0030687">
    <property type="term" value="C:preribosome, large subunit precursor"/>
    <property type="evidence" value="ECO:0007669"/>
    <property type="project" value="TreeGrafter"/>
</dbReference>
<evidence type="ECO:0000256" key="2">
    <source>
        <dbReference type="ARBA" id="ARBA00022517"/>
    </source>
</evidence>
<dbReference type="InterPro" id="IPR012920">
    <property type="entry name" value="rRNA_MeTfrase_SPB1-like_C"/>
</dbReference>
<proteinExistence type="inferred from homology"/>
<dbReference type="GO" id="GO:0000463">
    <property type="term" value="P:maturation of LSU-rRNA from tricistronic rRNA transcript (SSU-rRNA, 5.8S rRNA, LSU-rRNA)"/>
    <property type="evidence" value="ECO:0007669"/>
    <property type="project" value="TreeGrafter"/>
</dbReference>
<dbReference type="PANTHER" id="PTHR10920:SF13">
    <property type="entry name" value="PRE-RRNA 2'-O-RIBOSE RNA METHYLTRANSFERASE FTSJ3"/>
    <property type="match status" value="1"/>
</dbReference>
<dbReference type="InterPro" id="IPR015507">
    <property type="entry name" value="rRNA-MeTfrase_E"/>
</dbReference>
<evidence type="ECO:0000256" key="4">
    <source>
        <dbReference type="ARBA" id="ARBA00022603"/>
    </source>
</evidence>
<feature type="binding site" evidence="8">
    <location>
        <position position="58"/>
    </location>
    <ligand>
        <name>S-adenosyl-L-methionine</name>
        <dbReference type="ChEBI" id="CHEBI:59789"/>
    </ligand>
</feature>
<dbReference type="Pfam" id="PF11861">
    <property type="entry name" value="DUF3381"/>
    <property type="match status" value="1"/>
</dbReference>
<feature type="compositionally biased region" description="Basic residues" evidence="9">
    <location>
        <begin position="851"/>
        <end position="862"/>
    </location>
</feature>
<feature type="domain" description="Ribosomal RNA methyltransferase SPB1-like C-terminal" evidence="11">
    <location>
        <begin position="650"/>
        <end position="855"/>
    </location>
</feature>
<dbReference type="AlphaFoldDB" id="A0AAD5XYW8"/>
<comment type="similarity">
    <text evidence="8">Belongs to the class I-like SAM-binding methyltransferase superfamily. RNA methyltransferase RlmE family. SPB1 subfamily.</text>
</comment>
<feature type="compositionally biased region" description="Basic residues" evidence="9">
    <location>
        <begin position="825"/>
        <end position="836"/>
    </location>
</feature>
<evidence type="ECO:0000256" key="9">
    <source>
        <dbReference type="SAM" id="MobiDB-lite"/>
    </source>
</evidence>
<accession>A0AAD5XYW8</accession>
<feature type="binding site" evidence="8">
    <location>
        <position position="94"/>
    </location>
    <ligand>
        <name>S-adenosyl-L-methionine</name>
        <dbReference type="ChEBI" id="CHEBI:59789"/>
    </ligand>
</feature>
<feature type="region of interest" description="Disordered" evidence="9">
    <location>
        <begin position="547"/>
        <end position="584"/>
    </location>
</feature>
<feature type="compositionally biased region" description="Acidic residues" evidence="9">
    <location>
        <begin position="461"/>
        <end position="477"/>
    </location>
</feature>
<evidence type="ECO:0000313" key="14">
    <source>
        <dbReference type="Proteomes" id="UP001211065"/>
    </source>
</evidence>
<keyword evidence="5 8" id="KW-0808">Transferase</keyword>
<evidence type="ECO:0000256" key="8">
    <source>
        <dbReference type="HAMAP-Rule" id="MF_03163"/>
    </source>
</evidence>
<dbReference type="PANTHER" id="PTHR10920">
    <property type="entry name" value="RIBOSOMAL RNA METHYLTRANSFERASE"/>
    <property type="match status" value="1"/>
</dbReference>
<protein>
    <submittedName>
        <fullName evidence="13">AdoMet-dependent rRNA methyltransferase spb1</fullName>
    </submittedName>
</protein>
<feature type="binding site" evidence="8">
    <location>
        <position position="60"/>
    </location>
    <ligand>
        <name>S-adenosyl-L-methionine</name>
        <dbReference type="ChEBI" id="CHEBI:59789"/>
    </ligand>
</feature>
<keyword evidence="3 8" id="KW-0698">rRNA processing</keyword>
<evidence type="ECO:0000259" key="11">
    <source>
        <dbReference type="Pfam" id="PF07780"/>
    </source>
</evidence>
<feature type="binding site" evidence="8">
    <location>
        <position position="119"/>
    </location>
    <ligand>
        <name>S-adenosyl-L-methionine</name>
        <dbReference type="ChEBI" id="CHEBI:59789"/>
    </ligand>
</feature>